<protein>
    <submittedName>
        <fullName evidence="2">BAG1 BAG family molecular chaperone regulator 1</fullName>
    </submittedName>
</protein>
<proteinExistence type="predicted"/>
<gene>
    <name evidence="2" type="ORF">QNJ86_02400</name>
</gene>
<dbReference type="Proteomes" id="UP001232750">
    <property type="component" value="Unassembled WGS sequence"/>
</dbReference>
<comment type="caution">
    <text evidence="2">The sequence shown here is derived from an EMBL/GenBank/DDBJ whole genome shotgun (WGS) entry which is preliminary data.</text>
</comment>
<keyword evidence="3" id="KW-1185">Reference proteome</keyword>
<evidence type="ECO:0000313" key="3">
    <source>
        <dbReference type="Proteomes" id="UP001232750"/>
    </source>
</evidence>
<feature type="compositionally biased region" description="Acidic residues" evidence="1">
    <location>
        <begin position="70"/>
        <end position="82"/>
    </location>
</feature>
<accession>A0ABT7DJE2</accession>
<sequence length="97" mass="10736">MAITITEEGTRIGEASQAELNRAAAEDLERIEEEAKREAEEYVAAVDGDGSDEDNEKKSVEAAGTAFDFDQAEEETEQIENESQERAERPPYGPQGW</sequence>
<evidence type="ECO:0000256" key="1">
    <source>
        <dbReference type="SAM" id="MobiDB-lite"/>
    </source>
</evidence>
<feature type="region of interest" description="Disordered" evidence="1">
    <location>
        <begin position="33"/>
        <end position="97"/>
    </location>
</feature>
<name>A0ABT7DJE2_9ACTN</name>
<dbReference type="EMBL" id="JASJEU010000004">
    <property type="protein sequence ID" value="MDJ1649641.1"/>
    <property type="molecule type" value="Genomic_DNA"/>
</dbReference>
<dbReference type="RefSeq" id="WP_283830977.1">
    <property type="nucleotide sequence ID" value="NZ_JASJEU010000004.1"/>
</dbReference>
<organism evidence="2 3">
    <name type="scientific">Gordonibacter faecis</name>
    <dbReference type="NCBI Taxonomy" id="3047475"/>
    <lineage>
        <taxon>Bacteria</taxon>
        <taxon>Bacillati</taxon>
        <taxon>Actinomycetota</taxon>
        <taxon>Coriobacteriia</taxon>
        <taxon>Eggerthellales</taxon>
        <taxon>Eggerthellaceae</taxon>
        <taxon>Gordonibacter</taxon>
    </lineage>
</organism>
<evidence type="ECO:0000313" key="2">
    <source>
        <dbReference type="EMBL" id="MDJ1649641.1"/>
    </source>
</evidence>
<reference evidence="2 3" key="1">
    <citation type="submission" date="2023-05" db="EMBL/GenBank/DDBJ databases">
        <title>Gordonibacter KGMB12511T sp. nov., isolated from faeces of healthy Korean.</title>
        <authorList>
            <person name="Kim H.S."/>
            <person name="Kim J.-S."/>
            <person name="Suh M.K."/>
            <person name="Eom M.K."/>
            <person name="Do H.E."/>
            <person name="Lee J.-S."/>
        </authorList>
    </citation>
    <scope>NUCLEOTIDE SEQUENCE [LARGE SCALE GENOMIC DNA]</scope>
    <source>
        <strain evidence="2 3">KGMB12511</strain>
    </source>
</reference>